<name>A0A1E7JNA2_9ACTN</name>
<dbReference type="PANTHER" id="PTHR43364">
    <property type="entry name" value="NADH-SPECIFIC METHYLGLYOXAL REDUCTASE-RELATED"/>
    <property type="match status" value="1"/>
</dbReference>
<dbReference type="InterPro" id="IPR036812">
    <property type="entry name" value="NAD(P)_OxRdtase_dom_sf"/>
</dbReference>
<comment type="caution">
    <text evidence="3">The sequence shown here is derived from an EMBL/GenBank/DDBJ whole genome shotgun (WGS) entry which is preliminary data.</text>
</comment>
<dbReference type="PANTHER" id="PTHR43364:SF4">
    <property type="entry name" value="NAD(P)-LINKED OXIDOREDUCTASE SUPERFAMILY PROTEIN"/>
    <property type="match status" value="1"/>
</dbReference>
<feature type="domain" description="NADP-dependent oxidoreductase" evidence="2">
    <location>
        <begin position="18"/>
        <end position="323"/>
    </location>
</feature>
<dbReference type="InterPro" id="IPR050523">
    <property type="entry name" value="AKR_Detox_Biosynth"/>
</dbReference>
<dbReference type="STRING" id="933944.AN215_08425"/>
<dbReference type="Gene3D" id="3.20.20.100">
    <property type="entry name" value="NADP-dependent oxidoreductase domain"/>
    <property type="match status" value="1"/>
</dbReference>
<sequence length="326" mass="34705">MTWTRAGELGRLGGELLPLGMGCWAIGGPWTFDGASAGWGDVDDEESVRAVRTAVESGVTLFDTADVYGCGHSERVLGRALAPVRDDVLIATKGGLLFDEESRSGSGADAAPRYLREAVRGSLRRLGTDRVDVYQLHAGADTPQQAEDVVAVFEELVAEGVIRAYGTSIDDPAIVEVFAAGEHCATAQHECNVFGVDDRVLDVCRASGVTSLGRSPLAMGLLTGKYSSPGELAESDVRRVTPHWDYFKPGAMDGWLDRLARVREVLTSEGRSLAQGALAWVWARSGITVPIPGFRTAEQVRENAAALGSGPLGEPQLAQIDKLLGR</sequence>
<reference evidence="3 4" key="1">
    <citation type="journal article" date="2016" name="Front. Microbiol.">
        <title>Comparative Genomics Analysis of Streptomyces Species Reveals Their Adaptation to the Marine Environment and Their Diversity at the Genomic Level.</title>
        <authorList>
            <person name="Tian X."/>
            <person name="Zhang Z."/>
            <person name="Yang T."/>
            <person name="Chen M."/>
            <person name="Li J."/>
            <person name="Chen F."/>
            <person name="Yang J."/>
            <person name="Li W."/>
            <person name="Zhang B."/>
            <person name="Zhang Z."/>
            <person name="Wu J."/>
            <person name="Zhang C."/>
            <person name="Long L."/>
            <person name="Xiao J."/>
        </authorList>
    </citation>
    <scope>NUCLEOTIDE SEQUENCE [LARGE SCALE GENOMIC DNA]</scope>
    <source>
        <strain evidence="3 4">SCSIO 10390</strain>
    </source>
</reference>
<dbReference type="GO" id="GO:0016491">
    <property type="term" value="F:oxidoreductase activity"/>
    <property type="evidence" value="ECO:0007669"/>
    <property type="project" value="UniProtKB-KW"/>
</dbReference>
<dbReference type="InterPro" id="IPR023210">
    <property type="entry name" value="NADP_OxRdtase_dom"/>
</dbReference>
<dbReference type="EMBL" id="LJGT01000038">
    <property type="protein sequence ID" value="OEU89733.1"/>
    <property type="molecule type" value="Genomic_DNA"/>
</dbReference>
<gene>
    <name evidence="3" type="ORF">AN215_08425</name>
</gene>
<dbReference type="OrthoDB" id="9768793at2"/>
<dbReference type="GO" id="GO:0005829">
    <property type="term" value="C:cytosol"/>
    <property type="evidence" value="ECO:0007669"/>
    <property type="project" value="TreeGrafter"/>
</dbReference>
<keyword evidence="1" id="KW-0560">Oxidoreductase</keyword>
<organism evidence="3 4">
    <name type="scientific">Streptomyces abyssalis</name>
    <dbReference type="NCBI Taxonomy" id="933944"/>
    <lineage>
        <taxon>Bacteria</taxon>
        <taxon>Bacillati</taxon>
        <taxon>Actinomycetota</taxon>
        <taxon>Actinomycetes</taxon>
        <taxon>Kitasatosporales</taxon>
        <taxon>Streptomycetaceae</taxon>
        <taxon>Streptomyces</taxon>
    </lineage>
</organism>
<evidence type="ECO:0000313" key="4">
    <source>
        <dbReference type="Proteomes" id="UP000176087"/>
    </source>
</evidence>
<evidence type="ECO:0000256" key="1">
    <source>
        <dbReference type="ARBA" id="ARBA00023002"/>
    </source>
</evidence>
<dbReference type="Proteomes" id="UP000176087">
    <property type="component" value="Unassembled WGS sequence"/>
</dbReference>
<proteinExistence type="predicted"/>
<dbReference type="AlphaFoldDB" id="A0A1E7JNA2"/>
<evidence type="ECO:0000259" key="2">
    <source>
        <dbReference type="Pfam" id="PF00248"/>
    </source>
</evidence>
<dbReference type="RefSeq" id="WP_070013211.1">
    <property type="nucleotide sequence ID" value="NZ_LJGS01000044.1"/>
</dbReference>
<protein>
    <submittedName>
        <fullName evidence="3">Aldo/keto reductase</fullName>
    </submittedName>
</protein>
<evidence type="ECO:0000313" key="3">
    <source>
        <dbReference type="EMBL" id="OEU89733.1"/>
    </source>
</evidence>
<accession>A0A1E7JNA2</accession>
<keyword evidence="4" id="KW-1185">Reference proteome</keyword>
<dbReference type="PATRIC" id="fig|933944.5.peg.658"/>
<dbReference type="SUPFAM" id="SSF51430">
    <property type="entry name" value="NAD(P)-linked oxidoreductase"/>
    <property type="match status" value="1"/>
</dbReference>
<dbReference type="Pfam" id="PF00248">
    <property type="entry name" value="Aldo_ket_red"/>
    <property type="match status" value="1"/>
</dbReference>